<gene>
    <name evidence="1" type="primary">ADRA2A.2</name>
    <name evidence="1" type="ORF">GBF38_002368</name>
</gene>
<sequence length="228" mass="26412">MITHESEENGKRCEINKELWYIIFSCTASFFAPCVIMITVYVRIYYVGIKRTREPPGERQREYGNAGNQERKATEGEVNGGNDKEINVLDVEEEPSSSDDNILCSLVKKRGARATKVAQVKPGETSPTPEAQPCVRVSKWKARQHRERRFTFVLAVVMGVFVLCWFPFFFTYTLMALCTCQVPDILFTMFFWFGYCNSSLNPVIYTIFNNDFRRSFKKILCKWGRRGL</sequence>
<accession>A0ACB7EEE1</accession>
<organism evidence="1 2">
    <name type="scientific">Nibea albiflora</name>
    <name type="common">Yellow drum</name>
    <name type="synonym">Corvina albiflora</name>
    <dbReference type="NCBI Taxonomy" id="240163"/>
    <lineage>
        <taxon>Eukaryota</taxon>
        <taxon>Metazoa</taxon>
        <taxon>Chordata</taxon>
        <taxon>Craniata</taxon>
        <taxon>Vertebrata</taxon>
        <taxon>Euteleostomi</taxon>
        <taxon>Actinopterygii</taxon>
        <taxon>Neopterygii</taxon>
        <taxon>Teleostei</taxon>
        <taxon>Neoteleostei</taxon>
        <taxon>Acanthomorphata</taxon>
        <taxon>Eupercaria</taxon>
        <taxon>Sciaenidae</taxon>
        <taxon>Nibea</taxon>
    </lineage>
</organism>
<dbReference type="Proteomes" id="UP000805704">
    <property type="component" value="Chromosome 9"/>
</dbReference>
<keyword evidence="1" id="KW-0675">Receptor</keyword>
<evidence type="ECO:0000313" key="2">
    <source>
        <dbReference type="Proteomes" id="UP000805704"/>
    </source>
</evidence>
<evidence type="ECO:0000313" key="1">
    <source>
        <dbReference type="EMBL" id="KAG8000181.1"/>
    </source>
</evidence>
<comment type="caution">
    <text evidence="1">The sequence shown here is derived from an EMBL/GenBank/DDBJ whole genome shotgun (WGS) entry which is preliminary data.</text>
</comment>
<name>A0ACB7EEE1_NIBAL</name>
<dbReference type="EMBL" id="CM024797">
    <property type="protein sequence ID" value="KAG8000181.1"/>
    <property type="molecule type" value="Genomic_DNA"/>
</dbReference>
<proteinExistence type="predicted"/>
<keyword evidence="2" id="KW-1185">Reference proteome</keyword>
<protein>
    <submittedName>
        <fullName evidence="1">Alpha-2A adrenergic receptor</fullName>
    </submittedName>
</protein>
<reference evidence="1" key="1">
    <citation type="submission" date="2020-04" db="EMBL/GenBank/DDBJ databases">
        <title>A chromosome-scale assembly and high-density genetic map of the yellow drum (Nibea albiflora) genome.</title>
        <authorList>
            <person name="Xu D."/>
            <person name="Zhang W."/>
            <person name="Chen R."/>
            <person name="Tan P."/>
            <person name="Wang L."/>
            <person name="Song H."/>
            <person name="Tian L."/>
            <person name="Zhu Q."/>
            <person name="Wang B."/>
        </authorList>
    </citation>
    <scope>NUCLEOTIDE SEQUENCE</scope>
    <source>
        <strain evidence="1">ZJHYS-2018</strain>
    </source>
</reference>